<dbReference type="InterPro" id="IPR036909">
    <property type="entry name" value="Cyt_c-like_dom_sf"/>
</dbReference>
<proteinExistence type="predicted"/>
<reference evidence="3" key="1">
    <citation type="submission" date="2018-05" db="EMBL/GenBank/DDBJ databases">
        <authorList>
            <person name="Lanie J.A."/>
            <person name="Ng W.-L."/>
            <person name="Kazmierczak K.M."/>
            <person name="Andrzejewski T.M."/>
            <person name="Davidsen T.M."/>
            <person name="Wayne K.J."/>
            <person name="Tettelin H."/>
            <person name="Glass J.I."/>
            <person name="Rusch D."/>
            <person name="Podicherti R."/>
            <person name="Tsui H.-C.T."/>
            <person name="Winkler M.E."/>
        </authorList>
    </citation>
    <scope>NUCLEOTIDE SEQUENCE</scope>
</reference>
<dbReference type="Pfam" id="PF03150">
    <property type="entry name" value="CCP_MauG"/>
    <property type="match status" value="1"/>
</dbReference>
<gene>
    <name evidence="3" type="ORF">METZ01_LOCUS490547</name>
</gene>
<dbReference type="GO" id="GO:0016491">
    <property type="term" value="F:oxidoreductase activity"/>
    <property type="evidence" value="ECO:0007669"/>
    <property type="project" value="InterPro"/>
</dbReference>
<sequence>MSDWGVKTRAAAIAALLMLSLGPSVALSQSVDDSMLRALLASHGQTPLESPPLVINAKYILGQALFFDPVLSGAREVACATCHLPIRGTSNAQPLAVGVDGQQLGERRLSGGRGNETPRNSPDL</sequence>
<feature type="region of interest" description="Disordered" evidence="1">
    <location>
        <begin position="91"/>
        <end position="124"/>
    </location>
</feature>
<feature type="domain" description="Di-haem cytochrome c peroxidase" evidence="2">
    <location>
        <begin position="57"/>
        <end position="105"/>
    </location>
</feature>
<dbReference type="Gene3D" id="1.10.760.10">
    <property type="entry name" value="Cytochrome c-like domain"/>
    <property type="match status" value="1"/>
</dbReference>
<dbReference type="GO" id="GO:0020037">
    <property type="term" value="F:heme binding"/>
    <property type="evidence" value="ECO:0007669"/>
    <property type="project" value="InterPro"/>
</dbReference>
<dbReference type="SUPFAM" id="SSF46626">
    <property type="entry name" value="Cytochrome c"/>
    <property type="match status" value="1"/>
</dbReference>
<evidence type="ECO:0000256" key="1">
    <source>
        <dbReference type="SAM" id="MobiDB-lite"/>
    </source>
</evidence>
<dbReference type="EMBL" id="UINC01213083">
    <property type="protein sequence ID" value="SVE37693.1"/>
    <property type="molecule type" value="Genomic_DNA"/>
</dbReference>
<name>A0A383D0A8_9ZZZZ</name>
<feature type="non-terminal residue" evidence="3">
    <location>
        <position position="124"/>
    </location>
</feature>
<accession>A0A383D0A8</accession>
<evidence type="ECO:0000259" key="2">
    <source>
        <dbReference type="Pfam" id="PF03150"/>
    </source>
</evidence>
<evidence type="ECO:0000313" key="3">
    <source>
        <dbReference type="EMBL" id="SVE37693.1"/>
    </source>
</evidence>
<dbReference type="GO" id="GO:0009055">
    <property type="term" value="F:electron transfer activity"/>
    <property type="evidence" value="ECO:0007669"/>
    <property type="project" value="InterPro"/>
</dbReference>
<organism evidence="3">
    <name type="scientific">marine metagenome</name>
    <dbReference type="NCBI Taxonomy" id="408172"/>
    <lineage>
        <taxon>unclassified sequences</taxon>
        <taxon>metagenomes</taxon>
        <taxon>ecological metagenomes</taxon>
    </lineage>
</organism>
<protein>
    <recommendedName>
        <fullName evidence="2">Di-haem cytochrome c peroxidase domain-containing protein</fullName>
    </recommendedName>
</protein>
<dbReference type="InterPro" id="IPR004852">
    <property type="entry name" value="Di-haem_cyt_c_peroxidsae"/>
</dbReference>
<dbReference type="AlphaFoldDB" id="A0A383D0A8"/>